<protein>
    <recommendedName>
        <fullName evidence="7">Integral membrane bound transporter domain-containing protein</fullName>
    </recommendedName>
</protein>
<dbReference type="Proteomes" id="UP000608890">
    <property type="component" value="Unassembled WGS sequence"/>
</dbReference>
<gene>
    <name evidence="8" type="ORF">GCM10011608_59220</name>
</gene>
<evidence type="ECO:0000256" key="6">
    <source>
        <dbReference type="SAM" id="Phobius"/>
    </source>
</evidence>
<sequence length="420" mass="44309">MTAAEDRDGGRVRDAAGRAQAEVAAEQVRGAAGRVRGAVAWTVSGISSRANWRRRRRTLELYAILAVQAGVAAALAWVVAHEVLHHPSPVFAPTAAVGTIAAAIGRRARRTLELLIGVLAGLLAGDALIAVIGTGPWQIATVVTLSILLALSLSRGGQVVTQAGGTAVLIATLAPLQRGLELPRIIDATIGGLVAVAVVALLPVNPVRLVQRAARPLFAVTQEQLHKAADGMARGDADLTGRARDALADVESQVQLLNDAVSGAHEAVAVSPLRWHRRGEYERYERGATFLSLAVRGAQEMLRRAATAVHDGEPIPRGLPAALHDLGDGLALIQLEAEGGPHTGRPEQLILKGMDRAAEAYHEGVGFSGNVVVAQIRTVATDLLRTLGCSERKASDRIRERFARRVGADPAERSAEPDRR</sequence>
<keyword evidence="2 6" id="KW-0812">Transmembrane</keyword>
<accession>A0A917X4M4</accession>
<dbReference type="Pfam" id="PF13515">
    <property type="entry name" value="FUSC_2"/>
    <property type="match status" value="1"/>
</dbReference>
<reference evidence="8" key="1">
    <citation type="journal article" date="2014" name="Int. J. Syst. Evol. Microbiol.">
        <title>Complete genome sequence of Corynebacterium casei LMG S-19264T (=DSM 44701T), isolated from a smear-ripened cheese.</title>
        <authorList>
            <consortium name="US DOE Joint Genome Institute (JGI-PGF)"/>
            <person name="Walter F."/>
            <person name="Albersmeier A."/>
            <person name="Kalinowski J."/>
            <person name="Ruckert C."/>
        </authorList>
    </citation>
    <scope>NUCLEOTIDE SEQUENCE</scope>
    <source>
        <strain evidence="8">CGMCC 4.7312</strain>
    </source>
</reference>
<dbReference type="EMBL" id="BMNB01000049">
    <property type="protein sequence ID" value="GGM66071.1"/>
    <property type="molecule type" value="Genomic_DNA"/>
</dbReference>
<keyword evidence="4 6" id="KW-0472">Membrane</keyword>
<comment type="caution">
    <text evidence="8">The sequence shown here is derived from an EMBL/GenBank/DDBJ whole genome shotgun (WGS) entry which is preliminary data.</text>
</comment>
<keyword evidence="3 6" id="KW-1133">Transmembrane helix</keyword>
<keyword evidence="9" id="KW-1185">Reference proteome</keyword>
<dbReference type="GO" id="GO:0016020">
    <property type="term" value="C:membrane"/>
    <property type="evidence" value="ECO:0007669"/>
    <property type="project" value="UniProtKB-SubCell"/>
</dbReference>
<feature type="domain" description="Integral membrane bound transporter" evidence="7">
    <location>
        <begin position="75"/>
        <end position="198"/>
    </location>
</feature>
<evidence type="ECO:0000256" key="1">
    <source>
        <dbReference type="ARBA" id="ARBA00004141"/>
    </source>
</evidence>
<proteinExistence type="predicted"/>
<evidence type="ECO:0000256" key="5">
    <source>
        <dbReference type="SAM" id="MobiDB-lite"/>
    </source>
</evidence>
<feature type="transmembrane region" description="Helical" evidence="6">
    <location>
        <begin position="86"/>
        <end position="105"/>
    </location>
</feature>
<evidence type="ECO:0000313" key="9">
    <source>
        <dbReference type="Proteomes" id="UP000608890"/>
    </source>
</evidence>
<evidence type="ECO:0000256" key="3">
    <source>
        <dbReference type="ARBA" id="ARBA00022989"/>
    </source>
</evidence>
<feature type="region of interest" description="Disordered" evidence="5">
    <location>
        <begin position="398"/>
        <end position="420"/>
    </location>
</feature>
<reference evidence="8" key="2">
    <citation type="submission" date="2020-09" db="EMBL/GenBank/DDBJ databases">
        <authorList>
            <person name="Sun Q."/>
            <person name="Zhou Y."/>
        </authorList>
    </citation>
    <scope>NUCLEOTIDE SEQUENCE</scope>
    <source>
        <strain evidence="8">CGMCC 4.7312</strain>
    </source>
</reference>
<dbReference type="InterPro" id="IPR049453">
    <property type="entry name" value="Memb_transporter_dom"/>
</dbReference>
<evidence type="ECO:0000259" key="7">
    <source>
        <dbReference type="Pfam" id="PF13515"/>
    </source>
</evidence>
<evidence type="ECO:0000256" key="2">
    <source>
        <dbReference type="ARBA" id="ARBA00022692"/>
    </source>
</evidence>
<dbReference type="AlphaFoldDB" id="A0A917X4M4"/>
<feature type="transmembrane region" description="Helical" evidence="6">
    <location>
        <begin position="59"/>
        <end position="80"/>
    </location>
</feature>
<dbReference type="RefSeq" id="WP_189050295.1">
    <property type="nucleotide sequence ID" value="NZ_BMNB01000049.1"/>
</dbReference>
<organism evidence="8 9">
    <name type="scientific">Micromonospora sonchi</name>
    <dbReference type="NCBI Taxonomy" id="1763543"/>
    <lineage>
        <taxon>Bacteria</taxon>
        <taxon>Bacillati</taxon>
        <taxon>Actinomycetota</taxon>
        <taxon>Actinomycetes</taxon>
        <taxon>Micromonosporales</taxon>
        <taxon>Micromonosporaceae</taxon>
        <taxon>Micromonospora</taxon>
    </lineage>
</organism>
<comment type="subcellular location">
    <subcellularLocation>
        <location evidence="1">Membrane</location>
        <topology evidence="1">Multi-pass membrane protein</topology>
    </subcellularLocation>
</comment>
<feature type="transmembrane region" description="Helical" evidence="6">
    <location>
        <begin position="112"/>
        <end position="131"/>
    </location>
</feature>
<feature type="transmembrane region" description="Helical" evidence="6">
    <location>
        <begin position="182"/>
        <end position="202"/>
    </location>
</feature>
<name>A0A917X4M4_9ACTN</name>
<evidence type="ECO:0000256" key="4">
    <source>
        <dbReference type="ARBA" id="ARBA00023136"/>
    </source>
</evidence>
<evidence type="ECO:0000313" key="8">
    <source>
        <dbReference type="EMBL" id="GGM66071.1"/>
    </source>
</evidence>